<feature type="transmembrane region" description="Helical" evidence="8">
    <location>
        <begin position="117"/>
        <end position="134"/>
    </location>
</feature>
<dbReference type="Pfam" id="PF13440">
    <property type="entry name" value="Polysacc_synt_3"/>
    <property type="match status" value="1"/>
</dbReference>
<evidence type="ECO:0000256" key="7">
    <source>
        <dbReference type="SAM" id="MobiDB-lite"/>
    </source>
</evidence>
<protein>
    <submittedName>
        <fullName evidence="9">Oligosaccharide flippase family protein</fullName>
    </submittedName>
</protein>
<feature type="transmembrane region" description="Helical" evidence="8">
    <location>
        <begin position="325"/>
        <end position="343"/>
    </location>
</feature>
<feature type="transmembrane region" description="Helical" evidence="8">
    <location>
        <begin position="379"/>
        <end position="401"/>
    </location>
</feature>
<proteinExistence type="inferred from homology"/>
<keyword evidence="4 8" id="KW-0812">Transmembrane</keyword>
<reference evidence="9" key="1">
    <citation type="submission" date="2023-06" db="EMBL/GenBank/DDBJ databases">
        <authorList>
            <person name="Jiang Y."/>
            <person name="Liu Q."/>
        </authorList>
    </citation>
    <scope>NUCLEOTIDE SEQUENCE</scope>
    <source>
        <strain evidence="9">CGMCC 1.12089</strain>
    </source>
</reference>
<dbReference type="RefSeq" id="WP_286658448.1">
    <property type="nucleotide sequence ID" value="NZ_JASZYV010000001.1"/>
</dbReference>
<feature type="transmembrane region" description="Helical" evidence="8">
    <location>
        <begin position="178"/>
        <end position="197"/>
    </location>
</feature>
<keyword evidence="10" id="KW-1185">Reference proteome</keyword>
<feature type="transmembrane region" description="Helical" evidence="8">
    <location>
        <begin position="413"/>
        <end position="433"/>
    </location>
</feature>
<feature type="transmembrane region" description="Helical" evidence="8">
    <location>
        <begin position="85"/>
        <end position="111"/>
    </location>
</feature>
<feature type="compositionally biased region" description="Basic and acidic residues" evidence="7">
    <location>
        <begin position="511"/>
        <end position="520"/>
    </location>
</feature>
<evidence type="ECO:0000256" key="6">
    <source>
        <dbReference type="ARBA" id="ARBA00023136"/>
    </source>
</evidence>
<feature type="region of interest" description="Disordered" evidence="7">
    <location>
        <begin position="493"/>
        <end position="520"/>
    </location>
</feature>
<dbReference type="PANTHER" id="PTHR30250:SF10">
    <property type="entry name" value="LIPOPOLYSACCHARIDE BIOSYNTHESIS PROTEIN WZXC"/>
    <property type="match status" value="1"/>
</dbReference>
<feature type="transmembrane region" description="Helical" evidence="8">
    <location>
        <begin position="355"/>
        <end position="373"/>
    </location>
</feature>
<sequence length="520" mass="56352">MHSHEGPSVASRAVGAGAWTVGTRLLAKLIDLAMLLCLARFLGPAEFGLVAMAMAAVFIIEALFDLPTAAALIRLPELEPDMLHTAFTLSLLRGVVVGLLLIAVAWPLAAFNNEPRVALLMVVLALAPAMRGLVNPRMVEYARALNFRPDALLELSGKVVAFVVAVSIAAATRSFWAIAAATVCAPLVSTVLSYVIAPIRPRLRLTHWPQFSSLIGWNFVSQWFSALNWQIDRLVLPRVTDAGAFGQYTMGRQLAEVPSQVLIQPLVRPVMPTLASAGDARQSRYLKLSHAIAVVMLPVMGLPLLWPEPLVRVALGPAWSGAAQWLLWISAITVIGLPGLLLAPLAMTLDRTRWLAFRTTVEFLVRLPLVWIGAVHYGILGAVAASAVASAVGMVVGLFVVRHLIATSLAAQLMTLLRPVLAMVPAAGFLWWTKPWVMGAPGLIDLLLRAVPLGLLYLFIYMLATLVAWQLAGRPGGLEQHLVGVVRTRVQKPLSRRARTSGRSRPHPRHPKEAHVEQPH</sequence>
<comment type="caution">
    <text evidence="9">The sequence shown here is derived from an EMBL/GenBank/DDBJ whole genome shotgun (WGS) entry which is preliminary data.</text>
</comment>
<evidence type="ECO:0000313" key="9">
    <source>
        <dbReference type="EMBL" id="MDM0043332.1"/>
    </source>
</evidence>
<evidence type="ECO:0000256" key="5">
    <source>
        <dbReference type="ARBA" id="ARBA00022989"/>
    </source>
</evidence>
<feature type="transmembrane region" description="Helical" evidence="8">
    <location>
        <begin position="155"/>
        <end position="172"/>
    </location>
</feature>
<name>A0ABT7N5W9_9BURK</name>
<evidence type="ECO:0000256" key="2">
    <source>
        <dbReference type="ARBA" id="ARBA00007430"/>
    </source>
</evidence>
<accession>A0ABT7N5W9</accession>
<feature type="transmembrane region" description="Helical" evidence="8">
    <location>
        <begin position="285"/>
        <end position="305"/>
    </location>
</feature>
<comment type="similarity">
    <text evidence="2">Belongs to the polysaccharide synthase family.</text>
</comment>
<organism evidence="9 10">
    <name type="scientific">Variovorax dokdonensis</name>
    <dbReference type="NCBI Taxonomy" id="344883"/>
    <lineage>
        <taxon>Bacteria</taxon>
        <taxon>Pseudomonadati</taxon>
        <taxon>Pseudomonadota</taxon>
        <taxon>Betaproteobacteria</taxon>
        <taxon>Burkholderiales</taxon>
        <taxon>Comamonadaceae</taxon>
        <taxon>Variovorax</taxon>
    </lineage>
</organism>
<feature type="compositionally biased region" description="Basic residues" evidence="7">
    <location>
        <begin position="494"/>
        <end position="510"/>
    </location>
</feature>
<feature type="transmembrane region" description="Helical" evidence="8">
    <location>
        <begin position="49"/>
        <end position="73"/>
    </location>
</feature>
<evidence type="ECO:0000256" key="4">
    <source>
        <dbReference type="ARBA" id="ARBA00022692"/>
    </source>
</evidence>
<feature type="transmembrane region" description="Helical" evidence="8">
    <location>
        <begin position="453"/>
        <end position="472"/>
    </location>
</feature>
<evidence type="ECO:0000256" key="3">
    <source>
        <dbReference type="ARBA" id="ARBA00022475"/>
    </source>
</evidence>
<keyword evidence="3" id="KW-1003">Cell membrane</keyword>
<dbReference type="EMBL" id="JASZYV010000001">
    <property type="protein sequence ID" value="MDM0043332.1"/>
    <property type="molecule type" value="Genomic_DNA"/>
</dbReference>
<gene>
    <name evidence="9" type="ORF">QTH91_02450</name>
</gene>
<evidence type="ECO:0000256" key="8">
    <source>
        <dbReference type="SAM" id="Phobius"/>
    </source>
</evidence>
<evidence type="ECO:0000313" key="10">
    <source>
        <dbReference type="Proteomes" id="UP001174908"/>
    </source>
</evidence>
<dbReference type="PANTHER" id="PTHR30250">
    <property type="entry name" value="PST FAMILY PREDICTED COLANIC ACID TRANSPORTER"/>
    <property type="match status" value="1"/>
</dbReference>
<keyword evidence="6 8" id="KW-0472">Membrane</keyword>
<dbReference type="Proteomes" id="UP001174908">
    <property type="component" value="Unassembled WGS sequence"/>
</dbReference>
<comment type="subcellular location">
    <subcellularLocation>
        <location evidence="1">Cell membrane</location>
        <topology evidence="1">Multi-pass membrane protein</topology>
    </subcellularLocation>
</comment>
<keyword evidence="5 8" id="KW-1133">Transmembrane helix</keyword>
<dbReference type="InterPro" id="IPR050833">
    <property type="entry name" value="Poly_Biosynth_Transport"/>
</dbReference>
<evidence type="ECO:0000256" key="1">
    <source>
        <dbReference type="ARBA" id="ARBA00004651"/>
    </source>
</evidence>